<protein>
    <submittedName>
        <fullName evidence="3">RNase H domain-containing protein</fullName>
    </submittedName>
</protein>
<comment type="caution">
    <text evidence="3">The sequence shown here is derived from an EMBL/GenBank/DDBJ whole genome shotgun (WGS) entry which is preliminary data.</text>
</comment>
<feature type="domain" description="RNase H type-1" evidence="2">
    <location>
        <begin position="49"/>
        <end position="137"/>
    </location>
</feature>
<reference evidence="4" key="1">
    <citation type="submission" date="2024-07" db="EMBL/GenBank/DDBJ databases">
        <title>Two chromosome-level genome assemblies of Korean endemic species Abeliophyllum distichum and Forsythia ovata (Oleaceae).</title>
        <authorList>
            <person name="Jang H."/>
        </authorList>
    </citation>
    <scope>NUCLEOTIDE SEQUENCE [LARGE SCALE GENOMIC DNA]</scope>
</reference>
<feature type="signal peptide" evidence="1">
    <location>
        <begin position="1"/>
        <end position="27"/>
    </location>
</feature>
<gene>
    <name evidence="3" type="ORF">Fot_27915</name>
</gene>
<dbReference type="Pfam" id="PF13456">
    <property type="entry name" value="RVT_3"/>
    <property type="match status" value="1"/>
</dbReference>
<dbReference type="EMBL" id="JBFOLJ010000008">
    <property type="protein sequence ID" value="KAL2513944.1"/>
    <property type="molecule type" value="Genomic_DNA"/>
</dbReference>
<dbReference type="InterPro" id="IPR002156">
    <property type="entry name" value="RNaseH_domain"/>
</dbReference>
<evidence type="ECO:0000313" key="4">
    <source>
        <dbReference type="Proteomes" id="UP001604277"/>
    </source>
</evidence>
<accession>A0ABD1TMI6</accession>
<name>A0ABD1TMI6_9LAMI</name>
<dbReference type="AlphaFoldDB" id="A0ABD1TMI6"/>
<sequence length="139" mass="15843">MVGIGGGEGDEWWWLALLILSMRIILEEYPSSKINRRLGLVLSFETIWGHFVAARVIPVQGIVDPFIAEALGVREALSWIKYKFPEVRTIEMDTLLVHSALQNDGGNNSYFGILIEECRLLARDLPNLKFKWVRRSATK</sequence>
<dbReference type="Proteomes" id="UP001604277">
    <property type="component" value="Unassembled WGS sequence"/>
</dbReference>
<evidence type="ECO:0000256" key="1">
    <source>
        <dbReference type="SAM" id="SignalP"/>
    </source>
</evidence>
<keyword evidence="4" id="KW-1185">Reference proteome</keyword>
<feature type="chain" id="PRO_5044793664" evidence="1">
    <location>
        <begin position="28"/>
        <end position="139"/>
    </location>
</feature>
<evidence type="ECO:0000313" key="3">
    <source>
        <dbReference type="EMBL" id="KAL2513944.1"/>
    </source>
</evidence>
<evidence type="ECO:0000259" key="2">
    <source>
        <dbReference type="Pfam" id="PF13456"/>
    </source>
</evidence>
<keyword evidence="1" id="KW-0732">Signal</keyword>
<proteinExistence type="predicted"/>
<organism evidence="3 4">
    <name type="scientific">Forsythia ovata</name>
    <dbReference type="NCBI Taxonomy" id="205694"/>
    <lineage>
        <taxon>Eukaryota</taxon>
        <taxon>Viridiplantae</taxon>
        <taxon>Streptophyta</taxon>
        <taxon>Embryophyta</taxon>
        <taxon>Tracheophyta</taxon>
        <taxon>Spermatophyta</taxon>
        <taxon>Magnoliopsida</taxon>
        <taxon>eudicotyledons</taxon>
        <taxon>Gunneridae</taxon>
        <taxon>Pentapetalae</taxon>
        <taxon>asterids</taxon>
        <taxon>lamiids</taxon>
        <taxon>Lamiales</taxon>
        <taxon>Oleaceae</taxon>
        <taxon>Forsythieae</taxon>
        <taxon>Forsythia</taxon>
    </lineage>
</organism>